<dbReference type="OrthoDB" id="333038at2"/>
<dbReference type="STRING" id="1121001.SAMN02745857_03140"/>
<keyword evidence="2" id="KW-0378">Hydrolase</keyword>
<sequence length="146" mass="15912">MSRLKLDLPAHCDHATCIAVRITDLNYGGHLANQALLALMQEARVGFLAALGFSELGSDTLPGIILADVAVVYRSEAFAGEQLTFELAADEMGRSSFDLYYRIRAAEREVAQAKTSIVFFDYAKRKSVAIPAAFIEALQGLREAKS</sequence>
<accession>A0A1W1XXD8</accession>
<reference evidence="3" key="1">
    <citation type="submission" date="2017-04" db="EMBL/GenBank/DDBJ databases">
        <authorList>
            <person name="Afonso C.L."/>
            <person name="Miller P.J."/>
            <person name="Scott M.A."/>
            <person name="Spackman E."/>
            <person name="Goraichik I."/>
            <person name="Dimitrov K.M."/>
            <person name="Suarez D.L."/>
            <person name="Swayne D.E."/>
        </authorList>
    </citation>
    <scope>NUCLEOTIDE SEQUENCE [LARGE SCALE GENOMIC DNA]</scope>
    <source>
        <strain evidence="3">DSM 23236</strain>
    </source>
</reference>
<dbReference type="InterPro" id="IPR050563">
    <property type="entry name" value="4-hydroxybenzoyl-CoA_TE"/>
</dbReference>
<proteinExistence type="inferred from homology"/>
<dbReference type="CDD" id="cd00586">
    <property type="entry name" value="4HBT"/>
    <property type="match status" value="1"/>
</dbReference>
<comment type="similarity">
    <text evidence="1">Belongs to the 4-hydroxybenzoyl-CoA thioesterase family.</text>
</comment>
<dbReference type="SUPFAM" id="SSF54637">
    <property type="entry name" value="Thioesterase/thiol ester dehydrase-isomerase"/>
    <property type="match status" value="1"/>
</dbReference>
<dbReference type="PANTHER" id="PTHR31793">
    <property type="entry name" value="4-HYDROXYBENZOYL-COA THIOESTERASE FAMILY MEMBER"/>
    <property type="match status" value="1"/>
</dbReference>
<dbReference type="AlphaFoldDB" id="A0A1W1XXD8"/>
<dbReference type="GO" id="GO:0047617">
    <property type="term" value="F:fatty acyl-CoA hydrolase activity"/>
    <property type="evidence" value="ECO:0007669"/>
    <property type="project" value="TreeGrafter"/>
</dbReference>
<evidence type="ECO:0000313" key="3">
    <source>
        <dbReference type="EMBL" id="SMC28178.1"/>
    </source>
</evidence>
<organism evidence="3 4">
    <name type="scientific">Andreprevotia lacus DSM 23236</name>
    <dbReference type="NCBI Taxonomy" id="1121001"/>
    <lineage>
        <taxon>Bacteria</taxon>
        <taxon>Pseudomonadati</taxon>
        <taxon>Pseudomonadota</taxon>
        <taxon>Betaproteobacteria</taxon>
        <taxon>Neisseriales</taxon>
        <taxon>Chitinibacteraceae</taxon>
        <taxon>Andreprevotia</taxon>
    </lineage>
</organism>
<gene>
    <name evidence="3" type="ORF">SAMN02745857_03140</name>
</gene>
<dbReference type="RefSeq" id="WP_084091925.1">
    <property type="nucleotide sequence ID" value="NZ_FWXD01000021.1"/>
</dbReference>
<evidence type="ECO:0000256" key="2">
    <source>
        <dbReference type="ARBA" id="ARBA00022801"/>
    </source>
</evidence>
<dbReference type="Gene3D" id="3.10.129.10">
    <property type="entry name" value="Hotdog Thioesterase"/>
    <property type="match status" value="1"/>
</dbReference>
<name>A0A1W1XXD8_9NEIS</name>
<evidence type="ECO:0000256" key="1">
    <source>
        <dbReference type="ARBA" id="ARBA00005953"/>
    </source>
</evidence>
<keyword evidence="4" id="KW-1185">Reference proteome</keyword>
<protein>
    <submittedName>
        <fullName evidence="3">4-hydroxybenzoyl-CoA thioesterase</fullName>
    </submittedName>
</protein>
<dbReference type="EMBL" id="FWXD01000021">
    <property type="protein sequence ID" value="SMC28178.1"/>
    <property type="molecule type" value="Genomic_DNA"/>
</dbReference>
<dbReference type="PANTHER" id="PTHR31793:SF27">
    <property type="entry name" value="NOVEL THIOESTERASE SUPERFAMILY DOMAIN AND SAPOSIN A-TYPE DOMAIN CONTAINING PROTEIN (0610012H03RIK)"/>
    <property type="match status" value="1"/>
</dbReference>
<dbReference type="InterPro" id="IPR029069">
    <property type="entry name" value="HotDog_dom_sf"/>
</dbReference>
<dbReference type="Pfam" id="PF13279">
    <property type="entry name" value="4HBT_2"/>
    <property type="match status" value="1"/>
</dbReference>
<evidence type="ECO:0000313" key="4">
    <source>
        <dbReference type="Proteomes" id="UP000192761"/>
    </source>
</evidence>
<dbReference type="Proteomes" id="UP000192761">
    <property type="component" value="Unassembled WGS sequence"/>
</dbReference>